<reference evidence="1 2" key="1">
    <citation type="submission" date="2020-04" db="EMBL/GenBank/DDBJ databases">
        <authorList>
            <person name="Depoorter E."/>
        </authorList>
    </citation>
    <scope>NUCLEOTIDE SEQUENCE [LARGE SCALE GENOMIC DNA]</scope>
    <source>
        <strain evidence="1 2">BCC0217</strain>
    </source>
</reference>
<dbReference type="RefSeq" id="WP_154233652.1">
    <property type="nucleotide sequence ID" value="NZ_CABWIL020000041.1"/>
</dbReference>
<sequence length="120" mass="14201">MENLEQEKISKVKSKFEKEHTKISVFLRFDQIEYLNKEHVEPNCSNMSLVVRNAVDIFIEKEKKQKLTILKKVLGEEVYEKLLQLSNNYGKEIEATMIDLVELNCQPEAKQEEVIDDQWK</sequence>
<evidence type="ECO:0000313" key="2">
    <source>
        <dbReference type="Proteomes" id="UP000494301"/>
    </source>
</evidence>
<accession>A0A6J5JP78</accession>
<name>A0A6J5JP78_9BURK</name>
<proteinExistence type="predicted"/>
<gene>
    <name evidence="1" type="ORF">BLA3211_07664</name>
</gene>
<dbReference type="AlphaFoldDB" id="A0A6J5JP78"/>
<dbReference type="Proteomes" id="UP000494301">
    <property type="component" value="Unassembled WGS sequence"/>
</dbReference>
<protein>
    <submittedName>
        <fullName evidence="1">Uncharacterized protein</fullName>
    </submittedName>
</protein>
<dbReference type="EMBL" id="CABWIL020000041">
    <property type="protein sequence ID" value="CAB3973773.1"/>
    <property type="molecule type" value="Genomic_DNA"/>
</dbReference>
<evidence type="ECO:0000313" key="1">
    <source>
        <dbReference type="EMBL" id="CAB3973773.1"/>
    </source>
</evidence>
<organism evidence="1 2">
    <name type="scientific">Burkholderia aenigmatica</name>
    <dbReference type="NCBI Taxonomy" id="2015348"/>
    <lineage>
        <taxon>Bacteria</taxon>
        <taxon>Pseudomonadati</taxon>
        <taxon>Pseudomonadota</taxon>
        <taxon>Betaproteobacteria</taxon>
        <taxon>Burkholderiales</taxon>
        <taxon>Burkholderiaceae</taxon>
        <taxon>Burkholderia</taxon>
        <taxon>Burkholderia cepacia complex</taxon>
    </lineage>
</organism>